<feature type="transmembrane region" description="Helical" evidence="5">
    <location>
        <begin position="723"/>
        <end position="740"/>
    </location>
</feature>
<keyword evidence="7" id="KW-1185">Reference proteome</keyword>
<evidence type="ECO:0000256" key="4">
    <source>
        <dbReference type="SAM" id="MobiDB-lite"/>
    </source>
</evidence>
<dbReference type="PANTHER" id="PTHR42749">
    <property type="entry name" value="CELL SHAPE-DETERMINING PROTEIN MREB"/>
    <property type="match status" value="1"/>
</dbReference>
<feature type="compositionally biased region" description="Low complexity" evidence="4">
    <location>
        <begin position="570"/>
        <end position="609"/>
    </location>
</feature>
<feature type="transmembrane region" description="Helical" evidence="5">
    <location>
        <begin position="901"/>
        <end position="920"/>
    </location>
</feature>
<protein>
    <recommendedName>
        <fullName evidence="8">Hsp70 family protein</fullName>
    </recommendedName>
</protein>
<feature type="region of interest" description="Disordered" evidence="4">
    <location>
        <begin position="570"/>
        <end position="672"/>
    </location>
</feature>
<accession>A0A919PIT7</accession>
<dbReference type="EMBL" id="BONQ01000054">
    <property type="protein sequence ID" value="GIG45630.1"/>
    <property type="molecule type" value="Genomic_DNA"/>
</dbReference>
<feature type="region of interest" description="Disordered" evidence="4">
    <location>
        <begin position="469"/>
        <end position="555"/>
    </location>
</feature>
<evidence type="ECO:0008006" key="8">
    <source>
        <dbReference type="Google" id="ProtNLM"/>
    </source>
</evidence>
<evidence type="ECO:0000313" key="7">
    <source>
        <dbReference type="Proteomes" id="UP000660611"/>
    </source>
</evidence>
<dbReference type="PRINTS" id="PR00301">
    <property type="entry name" value="HEATSHOCK70"/>
</dbReference>
<dbReference type="GO" id="GO:0005524">
    <property type="term" value="F:ATP binding"/>
    <property type="evidence" value="ECO:0007669"/>
    <property type="project" value="UniProtKB-KW"/>
</dbReference>
<dbReference type="AlphaFoldDB" id="A0A919PIT7"/>
<feature type="transmembrane region" description="Helical" evidence="5">
    <location>
        <begin position="1140"/>
        <end position="1159"/>
    </location>
</feature>
<organism evidence="6 7">
    <name type="scientific">Dactylosporangium siamense</name>
    <dbReference type="NCBI Taxonomy" id="685454"/>
    <lineage>
        <taxon>Bacteria</taxon>
        <taxon>Bacillati</taxon>
        <taxon>Actinomycetota</taxon>
        <taxon>Actinomycetes</taxon>
        <taxon>Micromonosporales</taxon>
        <taxon>Micromonosporaceae</taxon>
        <taxon>Dactylosporangium</taxon>
    </lineage>
</organism>
<reference evidence="6" key="1">
    <citation type="submission" date="2021-01" db="EMBL/GenBank/DDBJ databases">
        <title>Whole genome shotgun sequence of Dactylosporangium siamense NBRC 106093.</title>
        <authorList>
            <person name="Komaki H."/>
            <person name="Tamura T."/>
        </authorList>
    </citation>
    <scope>NUCLEOTIDE SEQUENCE</scope>
    <source>
        <strain evidence="6">NBRC 106093</strain>
    </source>
</reference>
<dbReference type="GO" id="GO:0140662">
    <property type="term" value="F:ATP-dependent protein folding chaperone"/>
    <property type="evidence" value="ECO:0007669"/>
    <property type="project" value="InterPro"/>
</dbReference>
<evidence type="ECO:0000256" key="3">
    <source>
        <dbReference type="ARBA" id="ARBA00023186"/>
    </source>
</evidence>
<dbReference type="InterPro" id="IPR043129">
    <property type="entry name" value="ATPase_NBD"/>
</dbReference>
<feature type="transmembrane region" description="Helical" evidence="5">
    <location>
        <begin position="752"/>
        <end position="771"/>
    </location>
</feature>
<feature type="compositionally biased region" description="Low complexity" evidence="4">
    <location>
        <begin position="469"/>
        <end position="493"/>
    </location>
</feature>
<feature type="transmembrane region" description="Helical" evidence="5">
    <location>
        <begin position="1086"/>
        <end position="1104"/>
    </location>
</feature>
<feature type="transmembrane region" description="Helical" evidence="5">
    <location>
        <begin position="848"/>
        <end position="866"/>
    </location>
</feature>
<keyword evidence="3" id="KW-0143">Chaperone</keyword>
<evidence type="ECO:0000313" key="6">
    <source>
        <dbReference type="EMBL" id="GIG45630.1"/>
    </source>
</evidence>
<keyword evidence="5" id="KW-0812">Transmembrane</keyword>
<dbReference type="Pfam" id="PF00012">
    <property type="entry name" value="HSP70"/>
    <property type="match status" value="1"/>
</dbReference>
<keyword evidence="5" id="KW-0472">Membrane</keyword>
<feature type="compositionally biased region" description="Polar residues" evidence="4">
    <location>
        <begin position="498"/>
        <end position="509"/>
    </location>
</feature>
<feature type="transmembrane region" description="Helical" evidence="5">
    <location>
        <begin position="1028"/>
        <end position="1049"/>
    </location>
</feature>
<dbReference type="PANTHER" id="PTHR42749:SF1">
    <property type="entry name" value="CELL SHAPE-DETERMINING PROTEIN MREB"/>
    <property type="match status" value="1"/>
</dbReference>
<evidence type="ECO:0000256" key="5">
    <source>
        <dbReference type="SAM" id="Phobius"/>
    </source>
</evidence>
<feature type="transmembrane region" description="Helical" evidence="5">
    <location>
        <begin position="815"/>
        <end position="836"/>
    </location>
</feature>
<feature type="transmembrane region" description="Helical" evidence="5">
    <location>
        <begin position="978"/>
        <end position="996"/>
    </location>
</feature>
<feature type="transmembrane region" description="Helical" evidence="5">
    <location>
        <begin position="871"/>
        <end position="889"/>
    </location>
</feature>
<feature type="transmembrane region" description="Helical" evidence="5">
    <location>
        <begin position="783"/>
        <end position="803"/>
    </location>
</feature>
<feature type="compositionally biased region" description="Low complexity" evidence="4">
    <location>
        <begin position="637"/>
        <end position="672"/>
    </location>
</feature>
<feature type="transmembrane region" description="Helical" evidence="5">
    <location>
        <begin position="1003"/>
        <end position="1022"/>
    </location>
</feature>
<sequence>MSLSPSHGIGDCSYGDRCCIDHYGVGMRADRVRLGIDFGTSSTVAVIGQPDGQVRPLLFGETPILPSAVCVDWRAAEAAFLVGRDAIHAGRAHPDAFEPNPKLRVDDGSVLLGPAELPVTTLIGAVLRRVGTEAERVTGAPVGEVTLTHPASWGPRRRAVLQEAARGAGMAEPVMVAEPVAAAAYFVEALGHAVPVGQCVVVYDFGAGTFDASVVGRTDDGFTVLAEEGLRDAGGLDIDNSVVAYFGATYGVANGDLWRRLTHPETPADRRSSRHFWDDVRTGKEMLSRSSSTSIFLPLVEADALLGREQLEHLARPLLDRTVTATATAIRAAQVDASRIAGVFLVGGSSRIPLAATLLHRTLGIAPTIIEQPELVVAGGSLIASAAATASPGTAFPPAFGSASVPAPAQVSPAAQAPATAPVSPAVSPVAPPLVSPVAPPLVSPVAPPLVSPVAPPLVSPVAPPVVSTPAAQMSPAAPGAAETQDASASAAAPVYTLPSTDVPSTFEQQVPPPWEQTPVEPFAAGPASAAPVSPGAAPVSPPAAQFSAAPTSPVNAAPMAQPVSAAPMSQPVSAAPVSPPVSAAPVSPPVSAAPVSPGVSAAPVSPSAGQYPLQPVSAAPGAAWSPTSPPVAAPDASWPPATPFAAAPPVSPAAPHSAWPPASPLGTGPASPLGAAPAPLGSAAVVRGLGIAVVVTALLRFALMFGDNGPASLILHEGYEPVFDYTALALLVALGGWLIARPGAGRPAMGLVAGLAPWALLPIVGSLGLISRFYDWVDEYPLFPPLLVLQLLTLLTVAGLVCRAALRAGTSRRLLPIGLGGVAFGTAVAALLWLCSGYVRMLASAELARFGLAIGVGTAVVYAAAGSRAWAGWVIGAWTGGGLLWLVGAGFGQSSPGTDALTLTLVLVLLAVAAVLLVVRLRTDRDPGAPQRGPAKGPATVALVAAGIAAIGVALVAFEQLERWSYIAGPYDVAEMFGEFAGLAVLLCGLLLLCARRSTGAAAYFVGAVAGPVSLLASPYLLDMMGWQLTAGLVLGGLAALILVVVLVRAAPTRLSWPLTGGALASLLLLWWAGTAVPFLHVDDTDRWLVLALAVAIPAAAIWKGGMVTAGTLFGVACSSVGAQFIAVDERVDEGPGLLLAVAVLATLATGFAAARTAQHQE</sequence>
<gene>
    <name evidence="6" type="ORF">Dsi01nite_036710</name>
</gene>
<comment type="caution">
    <text evidence="6">The sequence shown here is derived from an EMBL/GenBank/DDBJ whole genome shotgun (WGS) entry which is preliminary data.</text>
</comment>
<proteinExistence type="predicted"/>
<keyword evidence="5" id="KW-1133">Transmembrane helix</keyword>
<feature type="transmembrane region" description="Helical" evidence="5">
    <location>
        <begin position="1056"/>
        <end position="1074"/>
    </location>
</feature>
<dbReference type="SUPFAM" id="SSF53067">
    <property type="entry name" value="Actin-like ATPase domain"/>
    <property type="match status" value="2"/>
</dbReference>
<keyword evidence="1" id="KW-0547">Nucleotide-binding</keyword>
<evidence type="ECO:0000256" key="1">
    <source>
        <dbReference type="ARBA" id="ARBA00022741"/>
    </source>
</evidence>
<dbReference type="Gene3D" id="3.30.420.40">
    <property type="match status" value="2"/>
</dbReference>
<name>A0A919PIT7_9ACTN</name>
<feature type="transmembrane region" description="Helical" evidence="5">
    <location>
        <begin position="940"/>
        <end position="958"/>
    </location>
</feature>
<evidence type="ECO:0000256" key="2">
    <source>
        <dbReference type="ARBA" id="ARBA00022840"/>
    </source>
</evidence>
<dbReference type="InterPro" id="IPR013126">
    <property type="entry name" value="Hsp_70_fam"/>
</dbReference>
<dbReference type="Proteomes" id="UP000660611">
    <property type="component" value="Unassembled WGS sequence"/>
</dbReference>
<feature type="compositionally biased region" description="Low complexity" evidence="4">
    <location>
        <begin position="524"/>
        <end position="545"/>
    </location>
</feature>
<keyword evidence="2" id="KW-0067">ATP-binding</keyword>
<dbReference type="Gene3D" id="3.90.640.10">
    <property type="entry name" value="Actin, Chain A, domain 4"/>
    <property type="match status" value="1"/>
</dbReference>